<feature type="compositionally biased region" description="Basic and acidic residues" evidence="8">
    <location>
        <begin position="396"/>
        <end position="410"/>
    </location>
</feature>
<dbReference type="Proteomes" id="UP000319514">
    <property type="component" value="Unassembled WGS sequence"/>
</dbReference>
<dbReference type="EMBL" id="VFOQ01000001">
    <property type="protein sequence ID" value="TQL60094.1"/>
    <property type="molecule type" value="Genomic_DNA"/>
</dbReference>
<dbReference type="OrthoDB" id="9774600at2"/>
<keyword evidence="4 9" id="KW-0812">Transmembrane</keyword>
<feature type="transmembrane region" description="Helical" evidence="9">
    <location>
        <begin position="134"/>
        <end position="151"/>
    </location>
</feature>
<accession>A0A542ZIC6</accession>
<name>A0A542ZIC6_9MICO</name>
<evidence type="ECO:0000256" key="7">
    <source>
        <dbReference type="ARBA" id="ARBA00024033"/>
    </source>
</evidence>
<evidence type="ECO:0000256" key="3">
    <source>
        <dbReference type="ARBA" id="ARBA00022679"/>
    </source>
</evidence>
<gene>
    <name evidence="10" type="ORF">FB474_1473</name>
</gene>
<dbReference type="Pfam" id="PF09594">
    <property type="entry name" value="GT87"/>
    <property type="match status" value="1"/>
</dbReference>
<keyword evidence="10" id="KW-0328">Glycosyltransferase</keyword>
<feature type="transmembrane region" description="Helical" evidence="9">
    <location>
        <begin position="183"/>
        <end position="207"/>
    </location>
</feature>
<evidence type="ECO:0000256" key="5">
    <source>
        <dbReference type="ARBA" id="ARBA00022989"/>
    </source>
</evidence>
<feature type="transmembrane region" description="Helical" evidence="9">
    <location>
        <begin position="274"/>
        <end position="292"/>
    </location>
</feature>
<feature type="region of interest" description="Disordered" evidence="8">
    <location>
        <begin position="396"/>
        <end position="429"/>
    </location>
</feature>
<feature type="transmembrane region" description="Helical" evidence="9">
    <location>
        <begin position="214"/>
        <end position="235"/>
    </location>
</feature>
<evidence type="ECO:0000256" key="1">
    <source>
        <dbReference type="ARBA" id="ARBA00004651"/>
    </source>
</evidence>
<comment type="similarity">
    <text evidence="7">Belongs to the glycosyltransferase 87 family.</text>
</comment>
<comment type="subcellular location">
    <subcellularLocation>
        <location evidence="1">Cell membrane</location>
        <topology evidence="1">Multi-pass membrane protein</topology>
    </subcellularLocation>
</comment>
<evidence type="ECO:0000256" key="8">
    <source>
        <dbReference type="SAM" id="MobiDB-lite"/>
    </source>
</evidence>
<evidence type="ECO:0000256" key="6">
    <source>
        <dbReference type="ARBA" id="ARBA00023136"/>
    </source>
</evidence>
<proteinExistence type="inferred from homology"/>
<keyword evidence="6 9" id="KW-0472">Membrane</keyword>
<protein>
    <submittedName>
        <fullName evidence="10">Alpha-1,2-mannosyltransferase</fullName>
    </submittedName>
</protein>
<keyword evidence="2" id="KW-1003">Cell membrane</keyword>
<dbReference type="AlphaFoldDB" id="A0A542ZIC6"/>
<comment type="caution">
    <text evidence="10">The sequence shown here is derived from an EMBL/GenBank/DDBJ whole genome shotgun (WGS) entry which is preliminary data.</text>
</comment>
<feature type="transmembrane region" description="Helical" evidence="9">
    <location>
        <begin position="110"/>
        <end position="128"/>
    </location>
</feature>
<evidence type="ECO:0000313" key="11">
    <source>
        <dbReference type="Proteomes" id="UP000319514"/>
    </source>
</evidence>
<dbReference type="GO" id="GO:0016758">
    <property type="term" value="F:hexosyltransferase activity"/>
    <property type="evidence" value="ECO:0007669"/>
    <property type="project" value="InterPro"/>
</dbReference>
<keyword evidence="11" id="KW-1185">Reference proteome</keyword>
<feature type="transmembrane region" description="Helical" evidence="9">
    <location>
        <begin position="27"/>
        <end position="49"/>
    </location>
</feature>
<sequence>MMPVLRALTSAPGAGSIRGQQSWWGRWWLPVAAWTVVVVYSVHALASLYGRPEALRFEDLHVYTGSLNFLREGRNPYDFQASNGDPFTYPPAALLLFLPLMLLDLPQAELVWTVVTFILTGLLAWVTMRALRSALRLSVGVPLVTLVLLWSAPLQSNLRFGQVSILIVLLCAVDLFRRVPGKLSGLLIGVAAAVKLTPLIFIAWLLFCRRWREAAVAMTAFVGSSVVAAVLWPAVSERYWLHDVAVIGRIGDLSLGGNQSLQGVLLRSGATEPATLHALWVALSICIAILSFYRARVIALESRVLATCVIGCAGLLVSPVSWSHHQVWTVLAGVAMLTQTGRLVRSGGAVTLVLMLLSPSQLPGYGAVGLTWLWQNGRALIEVVIAALLPLRPRQPLEEGPGRRPADYGHETTTPEGAAGRMSELHVGL</sequence>
<keyword evidence="3 10" id="KW-0808">Transferase</keyword>
<organism evidence="10 11">
    <name type="scientific">Oryzihumus leptocrescens</name>
    <dbReference type="NCBI Taxonomy" id="297536"/>
    <lineage>
        <taxon>Bacteria</taxon>
        <taxon>Bacillati</taxon>
        <taxon>Actinomycetota</taxon>
        <taxon>Actinomycetes</taxon>
        <taxon>Micrococcales</taxon>
        <taxon>Intrasporangiaceae</taxon>
        <taxon>Oryzihumus</taxon>
    </lineage>
</organism>
<dbReference type="GO" id="GO:0005886">
    <property type="term" value="C:plasma membrane"/>
    <property type="evidence" value="ECO:0007669"/>
    <property type="project" value="UniProtKB-SubCell"/>
</dbReference>
<reference evidence="10 11" key="1">
    <citation type="submission" date="2019-06" db="EMBL/GenBank/DDBJ databases">
        <title>Sequencing the genomes of 1000 actinobacteria strains.</title>
        <authorList>
            <person name="Klenk H.-P."/>
        </authorList>
    </citation>
    <scope>NUCLEOTIDE SEQUENCE [LARGE SCALE GENOMIC DNA]</scope>
    <source>
        <strain evidence="10 11">DSM 18082</strain>
    </source>
</reference>
<dbReference type="InterPro" id="IPR018584">
    <property type="entry name" value="GT87"/>
</dbReference>
<evidence type="ECO:0000256" key="2">
    <source>
        <dbReference type="ARBA" id="ARBA00022475"/>
    </source>
</evidence>
<evidence type="ECO:0000313" key="10">
    <source>
        <dbReference type="EMBL" id="TQL60094.1"/>
    </source>
</evidence>
<keyword evidence="5 9" id="KW-1133">Transmembrane helix</keyword>
<evidence type="ECO:0000256" key="9">
    <source>
        <dbReference type="SAM" id="Phobius"/>
    </source>
</evidence>
<evidence type="ECO:0000256" key="4">
    <source>
        <dbReference type="ARBA" id="ARBA00022692"/>
    </source>
</evidence>